<dbReference type="Pfam" id="PF21875">
    <property type="entry name" value="CAPN13-like_C_EFh"/>
    <property type="match status" value="1"/>
</dbReference>
<dbReference type="PANTHER" id="PTHR10183">
    <property type="entry name" value="CALPAIN"/>
    <property type="match status" value="1"/>
</dbReference>
<evidence type="ECO:0000313" key="13">
    <source>
        <dbReference type="Proteomes" id="UP001066276"/>
    </source>
</evidence>
<dbReference type="PROSITE" id="PS50222">
    <property type="entry name" value="EF_HAND_2"/>
    <property type="match status" value="2"/>
</dbReference>
<dbReference type="SUPFAM" id="SSF49758">
    <property type="entry name" value="Calpain large subunit, middle domain (domain III)"/>
    <property type="match status" value="1"/>
</dbReference>
<evidence type="ECO:0000256" key="2">
    <source>
        <dbReference type="ARBA" id="ARBA00022670"/>
    </source>
</evidence>
<name>A0AAV7S3T3_PLEWA</name>
<gene>
    <name evidence="12" type="ORF">NDU88_010607</name>
</gene>
<keyword evidence="13" id="KW-1185">Reference proteome</keyword>
<dbReference type="EMBL" id="JANPWB010000009">
    <property type="protein sequence ID" value="KAJ1157910.1"/>
    <property type="molecule type" value="Genomic_DNA"/>
</dbReference>
<dbReference type="GO" id="GO:0006508">
    <property type="term" value="P:proteolysis"/>
    <property type="evidence" value="ECO:0007669"/>
    <property type="project" value="UniProtKB-KW"/>
</dbReference>
<keyword evidence="6 9" id="KW-0788">Thiol protease</keyword>
<sequence length="778" mass="87687">MNTRNAIFSSTALGFGPHCTATMDTRVDGHLSSSQANVMMSNPGAYDNRAQGQHAHRRLGSLENPKKFNEQDFEYLREYHLKHGLLFEDDTFPAGDSSIGPKLISMLLSNDRRQGMHWKRPGEIQRDPHLLVDGASIFDIRQGELGDCWVLSVIGAMTIRPHFLENVIPTNQGFNHKYAGIFHFRFWQYGDWVDVVIDDKLPFINGRYMSVQPRSNNEFWPSLLEKAYAKLRGSYQHLHWGFISEALVDFTGGVHVQFNLQEPASDLKDIVLAAAKNGALAGCTTPGDQIVGNVEVENGLVKGHAYTVTCTRQVPYKNRMEDLVQIWNPWGQGEWNGAWSDNSVEWESVRPDIRKELNVRRDDGQFWMSCKDFLKYFAQINICNLTPTYLDFEEQQHEWTKSGTCSRWVKGSTSGGYFNNETFSRNPQYVINVTDVDGNKREYNVVVILMQKPRDPQNSAEELLPIGFLFCKIGPKSGKDGLPQSFFNQNASEAISTGLIRSREITQTFKAPPGSYVIVPYTEHRGMESEFLLRVFQKSTGIAKELETRLNIGTSKRLSLPELCCCASPQSSMHAGRSPLVEEATYRVASPNFYDGDGRKAAVKTSQGSSSESIFTQYARPGSEIDASQLQMLLNDMISQDQTFPAVEGGFTLDACRGILTLMDLNADGRLSMKEFERLWTRINSCKNIFNSHAYQSRSIDMSGLQNAVQAAGLPVSRDMLSLLVLRYGDSSKRLNFMDFVSCIIRLETVTKVFRNLSKDGKGIYLSGEEWMQIIMSS</sequence>
<evidence type="ECO:0000259" key="10">
    <source>
        <dbReference type="PROSITE" id="PS50203"/>
    </source>
</evidence>
<evidence type="ECO:0000256" key="6">
    <source>
        <dbReference type="ARBA" id="ARBA00022807"/>
    </source>
</evidence>
<dbReference type="CDD" id="cd16195">
    <property type="entry name" value="EFh_PEF_CAPN13_14"/>
    <property type="match status" value="1"/>
</dbReference>
<keyword evidence="2 9" id="KW-0645">Protease</keyword>
<evidence type="ECO:0000259" key="11">
    <source>
        <dbReference type="PROSITE" id="PS50222"/>
    </source>
</evidence>
<dbReference type="InterPro" id="IPR022683">
    <property type="entry name" value="Calpain_III"/>
</dbReference>
<dbReference type="SUPFAM" id="SSF47473">
    <property type="entry name" value="EF-hand"/>
    <property type="match status" value="1"/>
</dbReference>
<proteinExistence type="inferred from homology"/>
<dbReference type="PANTHER" id="PTHR10183:SF333">
    <property type="entry name" value="CALPAIN-13"/>
    <property type="match status" value="1"/>
</dbReference>
<dbReference type="SMART" id="SM00720">
    <property type="entry name" value="calpain_III"/>
    <property type="match status" value="1"/>
</dbReference>
<evidence type="ECO:0000256" key="4">
    <source>
        <dbReference type="ARBA" id="ARBA00022737"/>
    </source>
</evidence>
<dbReference type="PROSITE" id="PS00139">
    <property type="entry name" value="THIOL_PROTEASE_CYS"/>
    <property type="match status" value="1"/>
</dbReference>
<evidence type="ECO:0000256" key="7">
    <source>
        <dbReference type="ARBA" id="ARBA00022837"/>
    </source>
</evidence>
<dbReference type="PROSITE" id="PS00018">
    <property type="entry name" value="EF_HAND_1"/>
    <property type="match status" value="1"/>
</dbReference>
<evidence type="ECO:0000256" key="1">
    <source>
        <dbReference type="ARBA" id="ARBA00007623"/>
    </source>
</evidence>
<dbReference type="GO" id="GO:0005509">
    <property type="term" value="F:calcium ion binding"/>
    <property type="evidence" value="ECO:0007669"/>
    <property type="project" value="InterPro"/>
</dbReference>
<dbReference type="SMART" id="SM00230">
    <property type="entry name" value="CysPc"/>
    <property type="match status" value="1"/>
</dbReference>
<feature type="domain" description="EF-hand" evidence="11">
    <location>
        <begin position="651"/>
        <end position="686"/>
    </location>
</feature>
<dbReference type="InterPro" id="IPR022682">
    <property type="entry name" value="Calpain_domain_III"/>
</dbReference>
<keyword evidence="3" id="KW-0479">Metal-binding</keyword>
<dbReference type="InterPro" id="IPR001300">
    <property type="entry name" value="Peptidase_C2_calpain_cat"/>
</dbReference>
<dbReference type="InterPro" id="IPR036213">
    <property type="entry name" value="Calpain_III_sf"/>
</dbReference>
<dbReference type="GO" id="GO:0005737">
    <property type="term" value="C:cytoplasm"/>
    <property type="evidence" value="ECO:0007669"/>
    <property type="project" value="TreeGrafter"/>
</dbReference>
<dbReference type="SUPFAM" id="SSF54001">
    <property type="entry name" value="Cysteine proteinases"/>
    <property type="match status" value="1"/>
</dbReference>
<feature type="domain" description="EF-hand" evidence="11">
    <location>
        <begin position="745"/>
        <end position="778"/>
    </location>
</feature>
<dbReference type="PRINTS" id="PR00704">
    <property type="entry name" value="CALPAIN"/>
</dbReference>
<feature type="domain" description="Calpain catalytic" evidence="10">
    <location>
        <begin position="86"/>
        <end position="386"/>
    </location>
</feature>
<evidence type="ECO:0000256" key="5">
    <source>
        <dbReference type="ARBA" id="ARBA00022801"/>
    </source>
</evidence>
<dbReference type="AlphaFoldDB" id="A0AAV7S3T3"/>
<dbReference type="InterPro" id="IPR002048">
    <property type="entry name" value="EF_hand_dom"/>
</dbReference>
<comment type="similarity">
    <text evidence="1">Belongs to the peptidase C2 family.</text>
</comment>
<dbReference type="InterPro" id="IPR011992">
    <property type="entry name" value="EF-hand-dom_pair"/>
</dbReference>
<dbReference type="GO" id="GO:0004198">
    <property type="term" value="F:calcium-dependent cysteine-type endopeptidase activity"/>
    <property type="evidence" value="ECO:0007669"/>
    <property type="project" value="InterPro"/>
</dbReference>
<dbReference type="Gene3D" id="3.90.70.10">
    <property type="entry name" value="Cysteine proteinases"/>
    <property type="match status" value="1"/>
</dbReference>
<feature type="active site" evidence="8 9">
    <location>
        <position position="148"/>
    </location>
</feature>
<evidence type="ECO:0000313" key="12">
    <source>
        <dbReference type="EMBL" id="KAJ1157910.1"/>
    </source>
</evidence>
<protein>
    <submittedName>
        <fullName evidence="12">Uncharacterized protein</fullName>
    </submittedName>
</protein>
<dbReference type="Gene3D" id="2.60.120.380">
    <property type="match status" value="1"/>
</dbReference>
<organism evidence="12 13">
    <name type="scientific">Pleurodeles waltl</name>
    <name type="common">Iberian ribbed newt</name>
    <dbReference type="NCBI Taxonomy" id="8319"/>
    <lineage>
        <taxon>Eukaryota</taxon>
        <taxon>Metazoa</taxon>
        <taxon>Chordata</taxon>
        <taxon>Craniata</taxon>
        <taxon>Vertebrata</taxon>
        <taxon>Euteleostomi</taxon>
        <taxon>Amphibia</taxon>
        <taxon>Batrachia</taxon>
        <taxon>Caudata</taxon>
        <taxon>Salamandroidea</taxon>
        <taxon>Salamandridae</taxon>
        <taxon>Pleurodelinae</taxon>
        <taxon>Pleurodeles</taxon>
    </lineage>
</organism>
<feature type="active site" evidence="8 9">
    <location>
        <position position="304"/>
    </location>
</feature>
<dbReference type="Proteomes" id="UP001066276">
    <property type="component" value="Chromosome 5"/>
</dbReference>
<evidence type="ECO:0000256" key="8">
    <source>
        <dbReference type="PIRSR" id="PIRSR622684-1"/>
    </source>
</evidence>
<dbReference type="InterPro" id="IPR038765">
    <property type="entry name" value="Papain-like_cys_pep_sf"/>
</dbReference>
<dbReference type="CDD" id="cd00044">
    <property type="entry name" value="CysPc"/>
    <property type="match status" value="1"/>
</dbReference>
<evidence type="ECO:0000256" key="3">
    <source>
        <dbReference type="ARBA" id="ARBA00022723"/>
    </source>
</evidence>
<dbReference type="FunFam" id="3.90.70.10:FF:000054">
    <property type="entry name" value="Calpain 14"/>
    <property type="match status" value="1"/>
</dbReference>
<dbReference type="Pfam" id="PF00648">
    <property type="entry name" value="Peptidase_C2"/>
    <property type="match status" value="1"/>
</dbReference>
<dbReference type="Pfam" id="PF01067">
    <property type="entry name" value="Calpain_III"/>
    <property type="match status" value="1"/>
</dbReference>
<keyword evidence="5 9" id="KW-0378">Hydrolase</keyword>
<dbReference type="Gene3D" id="1.10.238.10">
    <property type="entry name" value="EF-hand"/>
    <property type="match status" value="1"/>
</dbReference>
<dbReference type="InterPro" id="IPR054069">
    <property type="entry name" value="CAPN3/13-like_C_EFh"/>
</dbReference>
<keyword evidence="7" id="KW-0106">Calcium</keyword>
<accession>A0AAV7S3T3</accession>
<evidence type="ECO:0000256" key="9">
    <source>
        <dbReference type="PROSITE-ProRule" id="PRU00239"/>
    </source>
</evidence>
<dbReference type="PROSITE" id="PS50203">
    <property type="entry name" value="CALPAIN_CAT"/>
    <property type="match status" value="1"/>
</dbReference>
<feature type="active site" evidence="8 9">
    <location>
        <position position="328"/>
    </location>
</feature>
<keyword evidence="4" id="KW-0677">Repeat</keyword>
<dbReference type="InterPro" id="IPR022684">
    <property type="entry name" value="Calpain_cysteine_protease"/>
</dbReference>
<dbReference type="InterPro" id="IPR000169">
    <property type="entry name" value="Pept_cys_AS"/>
</dbReference>
<comment type="caution">
    <text evidence="12">The sequence shown here is derived from an EMBL/GenBank/DDBJ whole genome shotgun (WGS) entry which is preliminary data.</text>
</comment>
<reference evidence="12" key="1">
    <citation type="journal article" date="2022" name="bioRxiv">
        <title>Sequencing and chromosome-scale assembly of the giantPleurodeles waltlgenome.</title>
        <authorList>
            <person name="Brown T."/>
            <person name="Elewa A."/>
            <person name="Iarovenko S."/>
            <person name="Subramanian E."/>
            <person name="Araus A.J."/>
            <person name="Petzold A."/>
            <person name="Susuki M."/>
            <person name="Suzuki K.-i.T."/>
            <person name="Hayashi T."/>
            <person name="Toyoda A."/>
            <person name="Oliveira C."/>
            <person name="Osipova E."/>
            <person name="Leigh N.D."/>
            <person name="Simon A."/>
            <person name="Yun M.H."/>
        </authorList>
    </citation>
    <scope>NUCLEOTIDE SEQUENCE</scope>
    <source>
        <strain evidence="12">20211129_DDA</strain>
        <tissue evidence="12">Liver</tissue>
    </source>
</reference>
<dbReference type="InterPro" id="IPR018247">
    <property type="entry name" value="EF_Hand_1_Ca_BS"/>
</dbReference>